<comment type="caution">
    <text evidence="2">The sequence shown here is derived from an EMBL/GenBank/DDBJ whole genome shotgun (WGS) entry which is preliminary data.</text>
</comment>
<feature type="coiled-coil region" evidence="1">
    <location>
        <begin position="46"/>
        <end position="80"/>
    </location>
</feature>
<gene>
    <name evidence="2" type="ORF">COW97_03710</name>
</gene>
<dbReference type="AlphaFoldDB" id="A0A2H0C1N2"/>
<name>A0A2H0C1N2_9BACT</name>
<sequence>MPPRKKISTDVSAPEITTKKVSEVKNQTSSLETLRTQISKEINTVIDLLIAQIAVFEQTKKQTQEEIETKEKQKRQIEVEQIFNTSMEQKKKQAEFEDKLNKERKDFEGKKEMELTELKLKKETLEEKEIEYKELKAQVETFPSQLAKAIDEAKKQVSTELKKEHEGEKKFMNQKIEYDLKLLQQQISNFQQTVKQQEKEIVSLKEEKALMMQQMKELAVAVIKGKEISNVPTSE</sequence>
<keyword evidence="1" id="KW-0175">Coiled coil</keyword>
<evidence type="ECO:0000313" key="3">
    <source>
        <dbReference type="Proteomes" id="UP000229699"/>
    </source>
</evidence>
<protein>
    <submittedName>
        <fullName evidence="2">Uncharacterized protein</fullName>
    </submittedName>
</protein>
<evidence type="ECO:0000256" key="1">
    <source>
        <dbReference type="SAM" id="Coils"/>
    </source>
</evidence>
<proteinExistence type="predicted"/>
<dbReference type="Proteomes" id="UP000229699">
    <property type="component" value="Unassembled WGS sequence"/>
</dbReference>
<dbReference type="EMBL" id="PCTC01000080">
    <property type="protein sequence ID" value="PIP63208.1"/>
    <property type="molecule type" value="Genomic_DNA"/>
</dbReference>
<reference evidence="2 3" key="1">
    <citation type="submission" date="2017-09" db="EMBL/GenBank/DDBJ databases">
        <title>Depth-based differentiation of microbial function through sediment-hosted aquifers and enrichment of novel symbionts in the deep terrestrial subsurface.</title>
        <authorList>
            <person name="Probst A.J."/>
            <person name="Ladd B."/>
            <person name="Jarett J.K."/>
            <person name="Geller-Mcgrath D.E."/>
            <person name="Sieber C.M."/>
            <person name="Emerson J.B."/>
            <person name="Anantharaman K."/>
            <person name="Thomas B.C."/>
            <person name="Malmstrom R."/>
            <person name="Stieglmeier M."/>
            <person name="Klingl A."/>
            <person name="Woyke T."/>
            <person name="Ryan C.M."/>
            <person name="Banfield J.F."/>
        </authorList>
    </citation>
    <scope>NUCLEOTIDE SEQUENCE [LARGE SCALE GENOMIC DNA]</scope>
    <source>
        <strain evidence="2">CG22_combo_CG10-13_8_21_14_all_34_12</strain>
    </source>
</reference>
<feature type="coiled-coil region" evidence="1">
    <location>
        <begin position="173"/>
        <end position="214"/>
    </location>
</feature>
<accession>A0A2H0C1N2</accession>
<feature type="coiled-coil region" evidence="1">
    <location>
        <begin position="108"/>
        <end position="138"/>
    </location>
</feature>
<evidence type="ECO:0000313" key="2">
    <source>
        <dbReference type="EMBL" id="PIP63208.1"/>
    </source>
</evidence>
<organism evidence="2 3">
    <name type="scientific">Candidatus Roizmanbacteria bacterium CG22_combo_CG10-13_8_21_14_all_34_12</name>
    <dbReference type="NCBI Taxonomy" id="1974860"/>
    <lineage>
        <taxon>Bacteria</taxon>
        <taxon>Candidatus Roizmaniibacteriota</taxon>
    </lineage>
</organism>